<feature type="region of interest" description="Disordered" evidence="1">
    <location>
        <begin position="122"/>
        <end position="189"/>
    </location>
</feature>
<protein>
    <submittedName>
        <fullName evidence="3">Uncharacterized protein</fullName>
    </submittedName>
</protein>
<sequence>MSRRFSNLQYVSIGILFGTCVFLWTRKLNLVNKFDGGYTTSNLRQTARSENEERLINSWANKIEFEDSPSNFEDGEEIINAQEDNANNNERSKEVDVYDKEAFSVNSPKASEEVEQVVDIDSSNVTPDNPAVKPTMSPEPSVDIVSDAPITPAIENSEESSESSSIAAGTSEALSLPVSTTTITKIVSP</sequence>
<proteinExistence type="predicted"/>
<organism evidence="3 4">
    <name type="scientific">Daphnia sinensis</name>
    <dbReference type="NCBI Taxonomy" id="1820382"/>
    <lineage>
        <taxon>Eukaryota</taxon>
        <taxon>Metazoa</taxon>
        <taxon>Ecdysozoa</taxon>
        <taxon>Arthropoda</taxon>
        <taxon>Crustacea</taxon>
        <taxon>Branchiopoda</taxon>
        <taxon>Diplostraca</taxon>
        <taxon>Cladocera</taxon>
        <taxon>Anomopoda</taxon>
        <taxon>Daphniidae</taxon>
        <taxon>Daphnia</taxon>
        <taxon>Daphnia similis group</taxon>
    </lineage>
</organism>
<gene>
    <name evidence="3" type="ORF">GHT06_021611</name>
</gene>
<feature type="compositionally biased region" description="Polar residues" evidence="1">
    <location>
        <begin position="177"/>
        <end position="189"/>
    </location>
</feature>
<name>A0AAD5L9Q1_9CRUS</name>
<evidence type="ECO:0000256" key="2">
    <source>
        <dbReference type="SAM" id="Phobius"/>
    </source>
</evidence>
<reference evidence="3 4" key="1">
    <citation type="submission" date="2022-05" db="EMBL/GenBank/DDBJ databases">
        <title>A multi-omics perspective on studying reproductive biology in Daphnia sinensis.</title>
        <authorList>
            <person name="Jia J."/>
        </authorList>
    </citation>
    <scope>NUCLEOTIDE SEQUENCE [LARGE SCALE GENOMIC DNA]</scope>
    <source>
        <strain evidence="3 4">WSL</strain>
    </source>
</reference>
<keyword evidence="2" id="KW-0812">Transmembrane</keyword>
<accession>A0AAD5L9Q1</accession>
<feature type="compositionally biased region" description="Low complexity" evidence="1">
    <location>
        <begin position="162"/>
        <end position="173"/>
    </location>
</feature>
<evidence type="ECO:0000313" key="4">
    <source>
        <dbReference type="Proteomes" id="UP000820818"/>
    </source>
</evidence>
<dbReference type="EMBL" id="WJBH02000009">
    <property type="protein sequence ID" value="KAI9553683.1"/>
    <property type="molecule type" value="Genomic_DNA"/>
</dbReference>
<comment type="caution">
    <text evidence="3">The sequence shown here is derived from an EMBL/GenBank/DDBJ whole genome shotgun (WGS) entry which is preliminary data.</text>
</comment>
<keyword evidence="2" id="KW-0472">Membrane</keyword>
<keyword evidence="4" id="KW-1185">Reference proteome</keyword>
<feature type="transmembrane region" description="Helical" evidence="2">
    <location>
        <begin position="7"/>
        <end position="25"/>
    </location>
</feature>
<keyword evidence="2" id="KW-1133">Transmembrane helix</keyword>
<evidence type="ECO:0000313" key="3">
    <source>
        <dbReference type="EMBL" id="KAI9553683.1"/>
    </source>
</evidence>
<evidence type="ECO:0000256" key="1">
    <source>
        <dbReference type="SAM" id="MobiDB-lite"/>
    </source>
</evidence>
<dbReference type="AlphaFoldDB" id="A0AAD5L9Q1"/>
<dbReference type="Proteomes" id="UP000820818">
    <property type="component" value="Linkage Group LG9"/>
</dbReference>